<evidence type="ECO:0000313" key="1">
    <source>
        <dbReference type="EMBL" id="MCX2818411.1"/>
    </source>
</evidence>
<protein>
    <submittedName>
        <fullName evidence="1">DUF5814 domain-containing protein</fullName>
    </submittedName>
</protein>
<reference evidence="1" key="1">
    <citation type="submission" date="2022-09" db="EMBL/GenBank/DDBJ databases">
        <title>Haloadaptaus new haloarchaeum isolated from saline soil.</title>
        <authorList>
            <person name="Duran-Viseras A."/>
            <person name="Sanchez-Porro C."/>
            <person name="Ventosa A."/>
        </authorList>
    </citation>
    <scope>NUCLEOTIDE SEQUENCE</scope>
    <source>
        <strain evidence="1">F3-133</strain>
    </source>
</reference>
<sequence>MAITDRVYVKNARRLSSRMDRNMPRNVFSGAALDILYSTDEIEKLDAGTRDALLEFVTDFMDCDHDNAPYCGCPERKFVRHLIELRREGMSPSRIVEALEAEYGLYAYEGDVLDFLDTSVRSLEAIEEVADTLAEYETRDEARRLRDDIVGSRQ</sequence>
<comment type="caution">
    <text evidence="1">The sequence shown here is derived from an EMBL/GenBank/DDBJ whole genome shotgun (WGS) entry which is preliminary data.</text>
</comment>
<dbReference type="Proteomes" id="UP001149411">
    <property type="component" value="Unassembled WGS sequence"/>
</dbReference>
<organism evidence="1 2">
    <name type="scientific">Halorutilus salinus</name>
    <dbReference type="NCBI Taxonomy" id="2487751"/>
    <lineage>
        <taxon>Archaea</taxon>
        <taxon>Methanobacteriati</taxon>
        <taxon>Methanobacteriota</taxon>
        <taxon>Stenosarchaea group</taxon>
        <taxon>Halobacteria</taxon>
        <taxon>Halorutilales</taxon>
        <taxon>Halorutilaceae</taxon>
        <taxon>Halorutilus</taxon>
    </lineage>
</organism>
<name>A0A9Q4C3J4_9EURY</name>
<dbReference type="RefSeq" id="WP_266086242.1">
    <property type="nucleotide sequence ID" value="NZ_RKLV01000003.1"/>
</dbReference>
<dbReference type="Pfam" id="PF19131">
    <property type="entry name" value="DUF5814"/>
    <property type="match status" value="1"/>
</dbReference>
<evidence type="ECO:0000313" key="2">
    <source>
        <dbReference type="Proteomes" id="UP001149411"/>
    </source>
</evidence>
<proteinExistence type="predicted"/>
<dbReference type="EMBL" id="RKLV01000003">
    <property type="protein sequence ID" value="MCX2818411.1"/>
    <property type="molecule type" value="Genomic_DNA"/>
</dbReference>
<dbReference type="InterPro" id="IPR043852">
    <property type="entry name" value="DUF5814"/>
</dbReference>
<dbReference type="AlphaFoldDB" id="A0A9Q4C3J4"/>
<gene>
    <name evidence="1" type="ORF">EGH25_03465</name>
</gene>
<keyword evidence="2" id="KW-1185">Reference proteome</keyword>
<accession>A0A9Q4C3J4</accession>